<evidence type="ECO:0000313" key="12">
    <source>
        <dbReference type="EMBL" id="MTG90868.1"/>
    </source>
</evidence>
<sequence>MGPADPTRGALGADDAVAAALRAVDRRSFLPRAQRRWAGQDRPLAIGHGQTNSQPSTVAAMLRLLDVRPGARVLDVGSGSGWTTALLAVLVGPEGSVLGVERDPDLAAWGAANVARERTPWARVVTATRGVLGSPGERYDRILVSAAAQALPRALVDQLAPGGRMVVPVRHTMVLVEADPEAPGGFRTSEHGSYSFVPLVEDAPAPPPPG</sequence>
<gene>
    <name evidence="12" type="ORF">GJV82_18280</name>
    <name evidence="13" type="ORF">GYH36_07745</name>
</gene>
<protein>
    <recommendedName>
        <fullName evidence="4">Protein-L-isoaspartate O-methyltransferase</fullName>
        <ecNumber evidence="3">2.1.1.77</ecNumber>
    </recommendedName>
    <alternativeName>
        <fullName evidence="11">L-isoaspartyl protein carboxyl methyltransferase</fullName>
    </alternativeName>
    <alternativeName>
        <fullName evidence="9">Protein L-isoaspartyl methyltransferase</fullName>
    </alternativeName>
    <alternativeName>
        <fullName evidence="10">Protein-beta-aspartate methyltransferase</fullName>
    </alternativeName>
</protein>
<dbReference type="RefSeq" id="WP_051471673.1">
    <property type="nucleotide sequence ID" value="NZ_JAAFAN010000020.1"/>
</dbReference>
<dbReference type="CDD" id="cd02440">
    <property type="entry name" value="AdoMet_MTases"/>
    <property type="match status" value="1"/>
</dbReference>
<evidence type="ECO:0000256" key="3">
    <source>
        <dbReference type="ARBA" id="ARBA00011890"/>
    </source>
</evidence>
<dbReference type="SUPFAM" id="SSF53335">
    <property type="entry name" value="S-adenosyl-L-methionine-dependent methyltransferases"/>
    <property type="match status" value="1"/>
</dbReference>
<keyword evidence="15" id="KW-1185">Reference proteome</keyword>
<keyword evidence="5" id="KW-0963">Cytoplasm</keyword>
<accession>A0A6N7ZNV8</accession>
<dbReference type="Proteomes" id="UP000440668">
    <property type="component" value="Unassembled WGS sequence"/>
</dbReference>
<evidence type="ECO:0000256" key="7">
    <source>
        <dbReference type="ARBA" id="ARBA00022679"/>
    </source>
</evidence>
<dbReference type="PANTHER" id="PTHR11579">
    <property type="entry name" value="PROTEIN-L-ISOASPARTATE O-METHYLTRANSFERASE"/>
    <property type="match status" value="1"/>
</dbReference>
<comment type="similarity">
    <text evidence="2">Belongs to the methyltransferase superfamily. L-isoaspartyl/D-aspartyl protein methyltransferase family.</text>
</comment>
<evidence type="ECO:0000256" key="6">
    <source>
        <dbReference type="ARBA" id="ARBA00022603"/>
    </source>
</evidence>
<keyword evidence="8" id="KW-0949">S-adenosyl-L-methionine</keyword>
<dbReference type="EMBL" id="WMKA01000071">
    <property type="protein sequence ID" value="MTG90868.1"/>
    <property type="molecule type" value="Genomic_DNA"/>
</dbReference>
<evidence type="ECO:0000256" key="10">
    <source>
        <dbReference type="ARBA" id="ARBA00031323"/>
    </source>
</evidence>
<dbReference type="GO" id="GO:0005737">
    <property type="term" value="C:cytoplasm"/>
    <property type="evidence" value="ECO:0007669"/>
    <property type="project" value="UniProtKB-SubCell"/>
</dbReference>
<dbReference type="Gene3D" id="3.40.50.150">
    <property type="entry name" value="Vaccinia Virus protein VP39"/>
    <property type="match status" value="1"/>
</dbReference>
<dbReference type="GO" id="GO:0004719">
    <property type="term" value="F:protein-L-isoaspartate (D-aspartate) O-methyltransferase activity"/>
    <property type="evidence" value="ECO:0007669"/>
    <property type="project" value="UniProtKB-EC"/>
</dbReference>
<evidence type="ECO:0000256" key="1">
    <source>
        <dbReference type="ARBA" id="ARBA00004496"/>
    </source>
</evidence>
<dbReference type="InterPro" id="IPR000682">
    <property type="entry name" value="PCMT"/>
</dbReference>
<dbReference type="AlphaFoldDB" id="A0A6N7ZNV8"/>
<dbReference type="EMBL" id="JAAFAN010000020">
    <property type="protein sequence ID" value="NDO89354.1"/>
    <property type="molecule type" value="Genomic_DNA"/>
</dbReference>
<reference evidence="13" key="2">
    <citation type="submission" date="2020-01" db="EMBL/GenBank/DDBJ databases">
        <authorList>
            <person name="Aviles F."/>
            <person name="Meyer T.E."/>
            <person name="Kyndt J.A."/>
        </authorList>
    </citation>
    <scope>NUCLEOTIDE SEQUENCE</scope>
    <source>
        <strain evidence="13">SE3</strain>
    </source>
</reference>
<organism evidence="12 14">
    <name type="scientific">Cellulosimicrobium composti</name>
    <dbReference type="NCBI Taxonomy" id="2672572"/>
    <lineage>
        <taxon>Bacteria</taxon>
        <taxon>Bacillati</taxon>
        <taxon>Actinomycetota</taxon>
        <taxon>Actinomycetes</taxon>
        <taxon>Micrococcales</taxon>
        <taxon>Promicromonosporaceae</taxon>
        <taxon>Cellulosimicrobium</taxon>
    </lineage>
</organism>
<evidence type="ECO:0000256" key="5">
    <source>
        <dbReference type="ARBA" id="ARBA00022490"/>
    </source>
</evidence>
<evidence type="ECO:0000256" key="8">
    <source>
        <dbReference type="ARBA" id="ARBA00022691"/>
    </source>
</evidence>
<dbReference type="Pfam" id="PF01135">
    <property type="entry name" value="PCMT"/>
    <property type="match status" value="1"/>
</dbReference>
<evidence type="ECO:0000313" key="14">
    <source>
        <dbReference type="Proteomes" id="UP000440668"/>
    </source>
</evidence>
<evidence type="ECO:0000313" key="13">
    <source>
        <dbReference type="EMBL" id="NDO89354.1"/>
    </source>
</evidence>
<dbReference type="EC" id="2.1.1.77" evidence="3"/>
<dbReference type="GO" id="GO:0032259">
    <property type="term" value="P:methylation"/>
    <property type="evidence" value="ECO:0007669"/>
    <property type="project" value="UniProtKB-KW"/>
</dbReference>
<reference evidence="13 15" key="3">
    <citation type="journal article" date="2021" name="Arch. Microbiol.">
        <title>Cellulosimicrobium fucosivorans sp. nov., isolated from San Elijo Lagoon, contains a fucose metabolic pathway linked to carotenoid production.</title>
        <authorList>
            <person name="Aviles F.A."/>
            <person name="Kyndt J.A."/>
        </authorList>
    </citation>
    <scope>NUCLEOTIDE SEQUENCE [LARGE SCALE GENOMIC DNA]</scope>
    <source>
        <strain evidence="13 15">SE3</strain>
    </source>
</reference>
<evidence type="ECO:0000256" key="4">
    <source>
        <dbReference type="ARBA" id="ARBA00013346"/>
    </source>
</evidence>
<evidence type="ECO:0000256" key="9">
    <source>
        <dbReference type="ARBA" id="ARBA00030757"/>
    </source>
</evidence>
<name>A0A6N7ZNV8_9MICO</name>
<dbReference type="Proteomes" id="UP000471672">
    <property type="component" value="Unassembled WGS sequence"/>
</dbReference>
<reference evidence="12 14" key="1">
    <citation type="submission" date="2019-11" db="EMBL/GenBank/DDBJ databases">
        <title>Cellulosimicrobium composti sp. nov. isolated from a compost.</title>
        <authorList>
            <person name="Yang Y."/>
        </authorList>
    </citation>
    <scope>NUCLEOTIDE SEQUENCE [LARGE SCALE GENOMIC DNA]</scope>
    <source>
        <strain evidence="12 14">BIT-GX5</strain>
    </source>
</reference>
<evidence type="ECO:0000313" key="15">
    <source>
        <dbReference type="Proteomes" id="UP000471672"/>
    </source>
</evidence>
<comment type="caution">
    <text evidence="12">The sequence shown here is derived from an EMBL/GenBank/DDBJ whole genome shotgun (WGS) entry which is preliminary data.</text>
</comment>
<evidence type="ECO:0000256" key="11">
    <source>
        <dbReference type="ARBA" id="ARBA00031350"/>
    </source>
</evidence>
<evidence type="ECO:0000256" key="2">
    <source>
        <dbReference type="ARBA" id="ARBA00005369"/>
    </source>
</evidence>
<dbReference type="InterPro" id="IPR029063">
    <property type="entry name" value="SAM-dependent_MTases_sf"/>
</dbReference>
<dbReference type="PANTHER" id="PTHR11579:SF0">
    <property type="entry name" value="PROTEIN-L-ISOASPARTATE(D-ASPARTATE) O-METHYLTRANSFERASE"/>
    <property type="match status" value="1"/>
</dbReference>
<keyword evidence="7 12" id="KW-0808">Transferase</keyword>
<comment type="subcellular location">
    <subcellularLocation>
        <location evidence="1">Cytoplasm</location>
    </subcellularLocation>
</comment>
<proteinExistence type="inferred from homology"/>
<keyword evidence="6 12" id="KW-0489">Methyltransferase</keyword>